<evidence type="ECO:0000313" key="2">
    <source>
        <dbReference type="Proteomes" id="UP000326565"/>
    </source>
</evidence>
<dbReference type="EMBL" id="ML732149">
    <property type="protein sequence ID" value="KAB8079720.1"/>
    <property type="molecule type" value="Genomic_DNA"/>
</dbReference>
<dbReference type="AlphaFoldDB" id="A0A5N5XKP0"/>
<dbReference type="Proteomes" id="UP000326565">
    <property type="component" value="Unassembled WGS sequence"/>
</dbReference>
<dbReference type="OrthoDB" id="3508621at2759"/>
<accession>A0A5N5XKP0</accession>
<sequence length="100" mass="10718">MPTSSVDIGAIGFLQAICLKAPGLMSRYIATHLALAASRGQYLRRIARWFTHHLGEEEKAYALVVCKEKQVLAIGPDAGDTMNCGMAATEIPQSAGTRTV</sequence>
<evidence type="ECO:0000313" key="1">
    <source>
        <dbReference type="EMBL" id="KAB8079720.1"/>
    </source>
</evidence>
<organism evidence="1 2">
    <name type="scientific">Aspergillus leporis</name>
    <dbReference type="NCBI Taxonomy" id="41062"/>
    <lineage>
        <taxon>Eukaryota</taxon>
        <taxon>Fungi</taxon>
        <taxon>Dikarya</taxon>
        <taxon>Ascomycota</taxon>
        <taxon>Pezizomycotina</taxon>
        <taxon>Eurotiomycetes</taxon>
        <taxon>Eurotiomycetidae</taxon>
        <taxon>Eurotiales</taxon>
        <taxon>Aspergillaceae</taxon>
        <taxon>Aspergillus</taxon>
        <taxon>Aspergillus subgen. Circumdati</taxon>
    </lineage>
</organism>
<keyword evidence="2" id="KW-1185">Reference proteome</keyword>
<reference evidence="1 2" key="1">
    <citation type="submission" date="2019-04" db="EMBL/GenBank/DDBJ databases">
        <title>Friends and foes A comparative genomics study of 23 Aspergillus species from section Flavi.</title>
        <authorList>
            <consortium name="DOE Joint Genome Institute"/>
            <person name="Kjaerbolling I."/>
            <person name="Vesth T."/>
            <person name="Frisvad J.C."/>
            <person name="Nybo J.L."/>
            <person name="Theobald S."/>
            <person name="Kildgaard S."/>
            <person name="Isbrandt T."/>
            <person name="Kuo A."/>
            <person name="Sato A."/>
            <person name="Lyhne E.K."/>
            <person name="Kogle M.E."/>
            <person name="Wiebenga A."/>
            <person name="Kun R.S."/>
            <person name="Lubbers R.J."/>
            <person name="Makela M.R."/>
            <person name="Barry K."/>
            <person name="Chovatia M."/>
            <person name="Clum A."/>
            <person name="Daum C."/>
            <person name="Haridas S."/>
            <person name="He G."/>
            <person name="LaButti K."/>
            <person name="Lipzen A."/>
            <person name="Mondo S."/>
            <person name="Riley R."/>
            <person name="Salamov A."/>
            <person name="Simmons B.A."/>
            <person name="Magnuson J.K."/>
            <person name="Henrissat B."/>
            <person name="Mortensen U.H."/>
            <person name="Larsen T.O."/>
            <person name="Devries R.P."/>
            <person name="Grigoriev I.V."/>
            <person name="Machida M."/>
            <person name="Baker S.E."/>
            <person name="Andersen M.R."/>
        </authorList>
    </citation>
    <scope>NUCLEOTIDE SEQUENCE [LARGE SCALE GENOMIC DNA]</scope>
    <source>
        <strain evidence="1 2">CBS 151.66</strain>
    </source>
</reference>
<name>A0A5N5XKP0_9EURO</name>
<gene>
    <name evidence="1" type="ORF">BDV29DRAFT_151635</name>
</gene>
<protein>
    <submittedName>
        <fullName evidence="1">Uncharacterized protein</fullName>
    </submittedName>
</protein>
<proteinExistence type="predicted"/>